<dbReference type="GO" id="GO:0003677">
    <property type="term" value="F:DNA binding"/>
    <property type="evidence" value="ECO:0007669"/>
    <property type="project" value="InterPro"/>
</dbReference>
<dbReference type="Proteomes" id="UP001172911">
    <property type="component" value="Unassembled WGS sequence"/>
</dbReference>
<sequence>MSKSVGKNISKLRKLAGFNSLGQLSKASCVSVATLSRIEKDIQKPLPETLEKLAPLLNVSYEHLMSLAGYLPVDNSEDTSSKSPLSFEIEKVLREENITFEGVLLDNDDKDDVIEFIKVALRAIRKRKSMQKKESITFDDNQNK</sequence>
<accession>A0AAW7ZEE5</accession>
<dbReference type="SUPFAM" id="SSF47413">
    <property type="entry name" value="lambda repressor-like DNA-binding domains"/>
    <property type="match status" value="1"/>
</dbReference>
<evidence type="ECO:0000313" key="3">
    <source>
        <dbReference type="Proteomes" id="UP001172911"/>
    </source>
</evidence>
<evidence type="ECO:0000259" key="1">
    <source>
        <dbReference type="PROSITE" id="PS50943"/>
    </source>
</evidence>
<dbReference type="RefSeq" id="WP_304542675.1">
    <property type="nucleotide sequence ID" value="NZ_JARPTC010000014.1"/>
</dbReference>
<proteinExistence type="predicted"/>
<dbReference type="PROSITE" id="PS50943">
    <property type="entry name" value="HTH_CROC1"/>
    <property type="match status" value="1"/>
</dbReference>
<dbReference type="Pfam" id="PF01381">
    <property type="entry name" value="HTH_3"/>
    <property type="match status" value="1"/>
</dbReference>
<dbReference type="EMBL" id="JARPTC010000014">
    <property type="protein sequence ID" value="MDO7787529.1"/>
    <property type="molecule type" value="Genomic_DNA"/>
</dbReference>
<dbReference type="InterPro" id="IPR001387">
    <property type="entry name" value="Cro/C1-type_HTH"/>
</dbReference>
<name>A0AAW7ZEE5_9FIRM</name>
<organism evidence="2 3">
    <name type="scientific">Desulforamulus aquiferis</name>
    <dbReference type="NCBI Taxonomy" id="1397668"/>
    <lineage>
        <taxon>Bacteria</taxon>
        <taxon>Bacillati</taxon>
        <taxon>Bacillota</taxon>
        <taxon>Clostridia</taxon>
        <taxon>Eubacteriales</taxon>
        <taxon>Peptococcaceae</taxon>
        <taxon>Desulforamulus</taxon>
    </lineage>
</organism>
<feature type="domain" description="HTH cro/C1-type" evidence="1">
    <location>
        <begin position="9"/>
        <end position="64"/>
    </location>
</feature>
<dbReference type="CDD" id="cd00093">
    <property type="entry name" value="HTH_XRE"/>
    <property type="match status" value="1"/>
</dbReference>
<gene>
    <name evidence="2" type="ORF">P6N53_09885</name>
</gene>
<protein>
    <submittedName>
        <fullName evidence="2">Helix-turn-helix transcriptional regulator</fullName>
    </submittedName>
</protein>
<dbReference type="Gene3D" id="1.10.260.40">
    <property type="entry name" value="lambda repressor-like DNA-binding domains"/>
    <property type="match status" value="1"/>
</dbReference>
<comment type="caution">
    <text evidence="2">The sequence shown here is derived from an EMBL/GenBank/DDBJ whole genome shotgun (WGS) entry which is preliminary data.</text>
</comment>
<dbReference type="SMART" id="SM00530">
    <property type="entry name" value="HTH_XRE"/>
    <property type="match status" value="1"/>
</dbReference>
<reference evidence="2" key="1">
    <citation type="journal article" date="2023" name="J. Hazard. Mater.">
        <title>Anaerobic biodegradation of pyrene and benzo[a]pyrene by a new sulfate-reducing Desulforamulus aquiferis strain DSA.</title>
        <authorList>
            <person name="Zhang Z."/>
            <person name="Sun J."/>
            <person name="Gong X."/>
            <person name="Wang C."/>
            <person name="Wang H."/>
        </authorList>
    </citation>
    <scope>NUCLEOTIDE SEQUENCE</scope>
    <source>
        <strain evidence="2">DSA</strain>
    </source>
</reference>
<evidence type="ECO:0000313" key="2">
    <source>
        <dbReference type="EMBL" id="MDO7787529.1"/>
    </source>
</evidence>
<reference evidence="2" key="2">
    <citation type="submission" date="2023-03" db="EMBL/GenBank/DDBJ databases">
        <authorList>
            <person name="Zhang Z."/>
        </authorList>
    </citation>
    <scope>NUCLEOTIDE SEQUENCE</scope>
    <source>
        <strain evidence="2">DSA</strain>
    </source>
</reference>
<dbReference type="AlphaFoldDB" id="A0AAW7ZEE5"/>
<keyword evidence="3" id="KW-1185">Reference proteome</keyword>
<dbReference type="InterPro" id="IPR010982">
    <property type="entry name" value="Lambda_DNA-bd_dom_sf"/>
</dbReference>